<dbReference type="GO" id="GO:0000902">
    <property type="term" value="P:cell morphogenesis"/>
    <property type="evidence" value="ECO:0007669"/>
    <property type="project" value="InterPro"/>
</dbReference>
<dbReference type="EMBL" id="FNGA01000001">
    <property type="protein sequence ID" value="SDK38690.1"/>
    <property type="molecule type" value="Genomic_DNA"/>
</dbReference>
<dbReference type="RefSeq" id="WP_092157520.1">
    <property type="nucleotide sequence ID" value="NZ_FNGA01000001.1"/>
</dbReference>
<evidence type="ECO:0000256" key="2">
    <source>
        <dbReference type="SAM" id="MobiDB-lite"/>
    </source>
</evidence>
<evidence type="ECO:0000256" key="1">
    <source>
        <dbReference type="SAM" id="Coils"/>
    </source>
</evidence>
<feature type="domain" description="Flagellar Assembly Protein A N-terminal region" evidence="3">
    <location>
        <begin position="195"/>
        <end position="366"/>
    </location>
</feature>
<sequence length="649" mass="69349">MADQESTIRGSELRSSSATEEEESRDAQLEFSITADKMAAFISSYTPAQGNGAPLSIEVMEKELEKAGYKGQLDPDGARFALQRANEGKSILNVALVRGAYPQEPEDGTIIGDADFSLPVLPGMIFGTLVPPVKASKGANLLGEEIPTKKTTTPENITVAAGGGCSHDKEINALVSDTYGLVQIIDNQIYVESLIHVSADAMQVRATLFPRDCFGATITLQRIEPALQAIGISRPLLLVAGESALKTARETGIAQESVIAKGTEPIAGKNGWFEYEREETKSIGTSLDNDRIDFKERGTHPMVNPEDIIGKIHPPVEGKAGEDVYGRLTPPPGGQPFEIKPGAHVAPMPDGITYKALATGMVHLEKGELSVIDVLVTQGDVDYSTGNIRLEKGSVHVTGSIREGFVVEVPGHILVKESIEGAEVNAGGDIDVSGGIIMAGKGHLKAGNNITAQFAANARIDCGDGLTIAHELSNCLVRCKGPITATAGKGVILGGAIASATGIEANELGSDIGVQTVLSIISRAPVNKEMVKEREDLRDRLMKINTAIGQSSDEDILAQTPSDKIQQMEKILLLRAQIKRKLKDVRNKLSHDLADYYQSLERLSIRAKRAVHPGVQIKIGGKALTVTQPMNRVKFYFDSTTRTIAAVNL</sequence>
<accession>A0A1G9BHJ0</accession>
<dbReference type="InterPro" id="IPR036145">
    <property type="entry name" value="MinC_C_sf"/>
</dbReference>
<organism evidence="4 5">
    <name type="scientific">Maridesulfovibrio ferrireducens</name>
    <dbReference type="NCBI Taxonomy" id="246191"/>
    <lineage>
        <taxon>Bacteria</taxon>
        <taxon>Pseudomonadati</taxon>
        <taxon>Thermodesulfobacteriota</taxon>
        <taxon>Desulfovibrionia</taxon>
        <taxon>Desulfovibrionales</taxon>
        <taxon>Desulfovibrionaceae</taxon>
        <taxon>Maridesulfovibrio</taxon>
    </lineage>
</organism>
<dbReference type="Pfam" id="PF03961">
    <property type="entry name" value="FapA"/>
    <property type="match status" value="1"/>
</dbReference>
<gene>
    <name evidence="4" type="ORF">SAMN05660337_0288</name>
</gene>
<keyword evidence="5" id="KW-1185">Reference proteome</keyword>
<evidence type="ECO:0000313" key="4">
    <source>
        <dbReference type="EMBL" id="SDK38690.1"/>
    </source>
</evidence>
<dbReference type="InterPro" id="IPR046866">
    <property type="entry name" value="FapA_N"/>
</dbReference>
<dbReference type="InterPro" id="IPR005646">
    <property type="entry name" value="FapA"/>
</dbReference>
<evidence type="ECO:0000313" key="5">
    <source>
        <dbReference type="Proteomes" id="UP000199053"/>
    </source>
</evidence>
<evidence type="ECO:0000259" key="3">
    <source>
        <dbReference type="Pfam" id="PF20250"/>
    </source>
</evidence>
<reference evidence="5" key="1">
    <citation type="submission" date="2016-10" db="EMBL/GenBank/DDBJ databases">
        <authorList>
            <person name="Varghese N."/>
            <person name="Submissions S."/>
        </authorList>
    </citation>
    <scope>NUCLEOTIDE SEQUENCE [LARGE SCALE GENOMIC DNA]</scope>
    <source>
        <strain evidence="5">DSM 16995</strain>
    </source>
</reference>
<keyword evidence="1" id="KW-0175">Coiled coil</keyword>
<dbReference type="PANTHER" id="PTHR38032:SF1">
    <property type="entry name" value="RNA-BINDING PROTEIN KHPB N-TERMINAL DOMAIN-CONTAINING PROTEIN"/>
    <property type="match status" value="1"/>
</dbReference>
<dbReference type="Pfam" id="PF20250">
    <property type="entry name" value="FapA_N"/>
    <property type="match status" value="1"/>
</dbReference>
<feature type="region of interest" description="Disordered" evidence="2">
    <location>
        <begin position="296"/>
        <end position="315"/>
    </location>
</feature>
<protein>
    <recommendedName>
        <fullName evidence="3">Flagellar Assembly Protein A N-terminal region domain-containing protein</fullName>
    </recommendedName>
</protein>
<dbReference type="InterPro" id="IPR046865">
    <property type="entry name" value="FapA_b_solenoid"/>
</dbReference>
<dbReference type="AlphaFoldDB" id="A0A1G9BHJ0"/>
<dbReference type="STRING" id="246191.SAMN05660337_0288"/>
<feature type="coiled-coil region" evidence="1">
    <location>
        <begin position="527"/>
        <end position="588"/>
    </location>
</feature>
<dbReference type="Proteomes" id="UP000199053">
    <property type="component" value="Unassembled WGS sequence"/>
</dbReference>
<feature type="region of interest" description="Disordered" evidence="2">
    <location>
        <begin position="1"/>
        <end position="28"/>
    </location>
</feature>
<name>A0A1G9BHJ0_9BACT</name>
<proteinExistence type="predicted"/>
<dbReference type="PANTHER" id="PTHR38032">
    <property type="entry name" value="POLYMERASE-RELATED"/>
    <property type="match status" value="1"/>
</dbReference>
<dbReference type="OrthoDB" id="9775837at2"/>
<dbReference type="SUPFAM" id="SSF63848">
    <property type="entry name" value="Cell-division inhibitor MinC, C-terminal domain"/>
    <property type="match status" value="1"/>
</dbReference>